<dbReference type="GO" id="GO:0005886">
    <property type="term" value="C:plasma membrane"/>
    <property type="evidence" value="ECO:0007669"/>
    <property type="project" value="UniProtKB-SubCell"/>
</dbReference>
<dbReference type="Pfam" id="PF01899">
    <property type="entry name" value="MNHE"/>
    <property type="match status" value="1"/>
</dbReference>
<dbReference type="NCBIfam" id="NF006518">
    <property type="entry name" value="PRK08965.1-2"/>
    <property type="match status" value="1"/>
</dbReference>
<dbReference type="PANTHER" id="PTHR34584">
    <property type="entry name" value="NA(+)/H(+) ANTIPORTER SUBUNIT E1"/>
    <property type="match status" value="1"/>
</dbReference>
<evidence type="ECO:0000256" key="7">
    <source>
        <dbReference type="SAM" id="Phobius"/>
    </source>
</evidence>
<name>A0A367WBU8_9PROT</name>
<proteinExistence type="inferred from homology"/>
<evidence type="ECO:0000313" key="9">
    <source>
        <dbReference type="Proteomes" id="UP000253226"/>
    </source>
</evidence>
<feature type="transmembrane region" description="Helical" evidence="7">
    <location>
        <begin position="5"/>
        <end position="22"/>
    </location>
</feature>
<gene>
    <name evidence="8" type="ORF">TH19_03835</name>
</gene>
<evidence type="ECO:0000256" key="3">
    <source>
        <dbReference type="ARBA" id="ARBA00022475"/>
    </source>
</evidence>
<dbReference type="InterPro" id="IPR002758">
    <property type="entry name" value="Cation_antiport_E"/>
</dbReference>
<evidence type="ECO:0000256" key="4">
    <source>
        <dbReference type="ARBA" id="ARBA00022692"/>
    </source>
</evidence>
<dbReference type="PANTHER" id="PTHR34584:SF1">
    <property type="entry name" value="NA(+)_H(+) ANTIPORTER SUBUNIT E1"/>
    <property type="match status" value="1"/>
</dbReference>
<evidence type="ECO:0000256" key="5">
    <source>
        <dbReference type="ARBA" id="ARBA00022989"/>
    </source>
</evidence>
<dbReference type="GO" id="GO:0008324">
    <property type="term" value="F:monoatomic cation transmembrane transporter activity"/>
    <property type="evidence" value="ECO:0007669"/>
    <property type="project" value="InterPro"/>
</dbReference>
<dbReference type="AlphaFoldDB" id="A0A367WBU8"/>
<organism evidence="8 9">
    <name type="scientific">Thalassospira profundimaris</name>
    <dbReference type="NCBI Taxonomy" id="502049"/>
    <lineage>
        <taxon>Bacteria</taxon>
        <taxon>Pseudomonadati</taxon>
        <taxon>Pseudomonadota</taxon>
        <taxon>Alphaproteobacteria</taxon>
        <taxon>Rhodospirillales</taxon>
        <taxon>Thalassospiraceae</taxon>
        <taxon>Thalassospira</taxon>
    </lineage>
</organism>
<feature type="transmembrane region" description="Helical" evidence="7">
    <location>
        <begin position="61"/>
        <end position="85"/>
    </location>
</feature>
<keyword evidence="6 7" id="KW-0472">Membrane</keyword>
<dbReference type="EMBL" id="JPWF01000002">
    <property type="protein sequence ID" value="RCK38934.1"/>
    <property type="molecule type" value="Genomic_DNA"/>
</dbReference>
<evidence type="ECO:0000313" key="8">
    <source>
        <dbReference type="EMBL" id="RCK38934.1"/>
    </source>
</evidence>
<accession>A0A367WBU8</accession>
<keyword evidence="4 7" id="KW-0812">Transmembrane</keyword>
<evidence type="ECO:0000256" key="2">
    <source>
        <dbReference type="ARBA" id="ARBA00006228"/>
    </source>
</evidence>
<dbReference type="OrthoDB" id="9807187at2"/>
<sequence length="163" mass="17925">MMKRYLPHPLLTLALLIVWVFLVNEVSAGAVIFGLVLAVVIPLITANFWPGRPKVRNAYAICEYGLIVMWDILVANVVVAGLILFRKTESLESKCVVVPLELTSPEAITTLAGTITMTPGTVTIDLSADAKSLLVHCLHAPDGQGVVDDIKNRYERRLKEIFE</sequence>
<dbReference type="Proteomes" id="UP000253226">
    <property type="component" value="Unassembled WGS sequence"/>
</dbReference>
<feature type="transmembrane region" description="Helical" evidence="7">
    <location>
        <begin position="28"/>
        <end position="49"/>
    </location>
</feature>
<reference evidence="8 9" key="1">
    <citation type="submission" date="2014-07" db="EMBL/GenBank/DDBJ databases">
        <title>Draft genome sequence of Thalassospira profundimaris 35.</title>
        <authorList>
            <person name="Lai Q."/>
            <person name="Shao Z."/>
        </authorList>
    </citation>
    <scope>NUCLEOTIDE SEQUENCE [LARGE SCALE GENOMIC DNA]</scope>
    <source>
        <strain evidence="8 9">35</strain>
    </source>
</reference>
<keyword evidence="5 7" id="KW-1133">Transmembrane helix</keyword>
<evidence type="ECO:0000256" key="1">
    <source>
        <dbReference type="ARBA" id="ARBA00004651"/>
    </source>
</evidence>
<evidence type="ECO:0000256" key="6">
    <source>
        <dbReference type="ARBA" id="ARBA00023136"/>
    </source>
</evidence>
<protein>
    <submittedName>
        <fullName evidence="8">Cation:proton antiporter</fullName>
    </submittedName>
</protein>
<dbReference type="PIRSF" id="PIRSF019239">
    <property type="entry name" value="MrpE"/>
    <property type="match status" value="1"/>
</dbReference>
<comment type="caution">
    <text evidence="8">The sequence shown here is derived from an EMBL/GenBank/DDBJ whole genome shotgun (WGS) entry which is preliminary data.</text>
</comment>
<keyword evidence="3" id="KW-1003">Cell membrane</keyword>
<comment type="similarity">
    <text evidence="2">Belongs to the CPA3 antiporters (TC 2.A.63) subunit E family.</text>
</comment>
<comment type="subcellular location">
    <subcellularLocation>
        <location evidence="1">Cell membrane</location>
        <topology evidence="1">Multi-pass membrane protein</topology>
    </subcellularLocation>
</comment>